<proteinExistence type="predicted"/>
<keyword evidence="1" id="KW-1133">Transmembrane helix</keyword>
<evidence type="ECO:0000313" key="2">
    <source>
        <dbReference type="EMBL" id="SHO81434.1"/>
    </source>
</evidence>
<sequence>MSDILRNTRITNRGTSENNYRWWVTALISLVLSLGTWNPTGFHFLYYITQTNIISGFTPFAILIMIMLWFLAIKSIFQSIGMVGVSFIVITILAFIWGLSQYGLIDLKDIKQLGWVATVGMAFIIWAGLNASILWKKVTGVYHTDVVEDSSNDD</sequence>
<protein>
    <submittedName>
        <fullName evidence="2">Uncharacterized protein</fullName>
    </submittedName>
</protein>
<feature type="transmembrane region" description="Helical" evidence="1">
    <location>
        <begin position="80"/>
        <end position="100"/>
    </location>
</feature>
<name>A0A1W1EKR1_9ZZZZ</name>
<feature type="transmembrane region" description="Helical" evidence="1">
    <location>
        <begin position="44"/>
        <end position="73"/>
    </location>
</feature>
<evidence type="ECO:0000256" key="1">
    <source>
        <dbReference type="SAM" id="Phobius"/>
    </source>
</evidence>
<feature type="transmembrane region" description="Helical" evidence="1">
    <location>
        <begin position="20"/>
        <end position="38"/>
    </location>
</feature>
<dbReference type="AlphaFoldDB" id="A0A1W1EKR1"/>
<accession>A0A1W1EKR1</accession>
<reference evidence="2" key="1">
    <citation type="submission" date="2016-10" db="EMBL/GenBank/DDBJ databases">
        <authorList>
            <person name="de Groot N.N."/>
        </authorList>
    </citation>
    <scope>NUCLEOTIDE SEQUENCE</scope>
</reference>
<dbReference type="EMBL" id="FRYL01000039">
    <property type="protein sequence ID" value="SHO81434.1"/>
    <property type="molecule type" value="Genomic_DNA"/>
</dbReference>
<gene>
    <name evidence="2" type="ORF">MNB_SV-15-737</name>
</gene>
<dbReference type="InterPro" id="IPR045387">
    <property type="entry name" value="DUF6524"/>
</dbReference>
<dbReference type="Pfam" id="PF20134">
    <property type="entry name" value="DUF6524"/>
    <property type="match status" value="1"/>
</dbReference>
<keyword evidence="1" id="KW-0472">Membrane</keyword>
<feature type="transmembrane region" description="Helical" evidence="1">
    <location>
        <begin position="112"/>
        <end position="135"/>
    </location>
</feature>
<organism evidence="2">
    <name type="scientific">hydrothermal vent metagenome</name>
    <dbReference type="NCBI Taxonomy" id="652676"/>
    <lineage>
        <taxon>unclassified sequences</taxon>
        <taxon>metagenomes</taxon>
        <taxon>ecological metagenomes</taxon>
    </lineage>
</organism>
<keyword evidence="1" id="KW-0812">Transmembrane</keyword>